<comment type="caution">
    <text evidence="2">The sequence shown here is derived from an EMBL/GenBank/DDBJ whole genome shotgun (WGS) entry which is preliminary data.</text>
</comment>
<proteinExistence type="predicted"/>
<name>A0A2A4K669_HELVI</name>
<feature type="signal peptide" evidence="1">
    <location>
        <begin position="1"/>
        <end position="20"/>
    </location>
</feature>
<protein>
    <submittedName>
        <fullName evidence="2">Uncharacterized protein</fullName>
    </submittedName>
</protein>
<evidence type="ECO:0000256" key="1">
    <source>
        <dbReference type="SAM" id="SignalP"/>
    </source>
</evidence>
<dbReference type="AlphaFoldDB" id="A0A2A4K669"/>
<organism evidence="2">
    <name type="scientific">Heliothis virescens</name>
    <name type="common">Tobacco budworm moth</name>
    <dbReference type="NCBI Taxonomy" id="7102"/>
    <lineage>
        <taxon>Eukaryota</taxon>
        <taxon>Metazoa</taxon>
        <taxon>Ecdysozoa</taxon>
        <taxon>Arthropoda</taxon>
        <taxon>Hexapoda</taxon>
        <taxon>Insecta</taxon>
        <taxon>Pterygota</taxon>
        <taxon>Neoptera</taxon>
        <taxon>Endopterygota</taxon>
        <taxon>Lepidoptera</taxon>
        <taxon>Glossata</taxon>
        <taxon>Ditrysia</taxon>
        <taxon>Noctuoidea</taxon>
        <taxon>Noctuidae</taxon>
        <taxon>Heliothinae</taxon>
        <taxon>Heliothis</taxon>
    </lineage>
</organism>
<accession>A0A2A4K669</accession>
<dbReference type="InterPro" id="IPR031959">
    <property type="entry name" value="DUF4779"/>
</dbReference>
<keyword evidence="1" id="KW-0732">Signal</keyword>
<dbReference type="EMBL" id="NWSH01000139">
    <property type="protein sequence ID" value="PCG79162.1"/>
    <property type="molecule type" value="Genomic_DNA"/>
</dbReference>
<dbReference type="Pfam" id="PF16009">
    <property type="entry name" value="DUF4779"/>
    <property type="match status" value="1"/>
</dbReference>
<sequence length="238" mass="26812">MQKKILCLVLTLTIVCLAESSPISLGFLKFDNLDTDIADLKYEEDDETLEKIFDVTTEGSKKKDDKTRNASESKHLGFIKKNIIDKGHHGKLNEGDLKQFFKKAKVHDYGRYGDGEMFAITGAIAATAAADTVKATRTFRKGNKTRGFHRVQHKDEYKKDQEFFEDDETKGTISKAATKGLSTKARAGAAFNKGFFKDDGEEDILAKEGYLNRGFEDTEDKDLYNSQGYEESFSDERL</sequence>
<feature type="chain" id="PRO_5012381727" evidence="1">
    <location>
        <begin position="21"/>
        <end position="238"/>
    </location>
</feature>
<evidence type="ECO:0000313" key="2">
    <source>
        <dbReference type="EMBL" id="PCG79162.1"/>
    </source>
</evidence>
<gene>
    <name evidence="2" type="ORF">B5V51_1830</name>
</gene>
<reference evidence="2" key="1">
    <citation type="submission" date="2017-09" db="EMBL/GenBank/DDBJ databases">
        <title>Contemporary evolution of a Lepidopteran species, Heliothis virescens, in response to modern agricultural practices.</title>
        <authorList>
            <person name="Fritz M.L."/>
            <person name="Deyonke A.M."/>
            <person name="Papanicolaou A."/>
            <person name="Micinski S."/>
            <person name="Westbrook J."/>
            <person name="Gould F."/>
        </authorList>
    </citation>
    <scope>NUCLEOTIDE SEQUENCE [LARGE SCALE GENOMIC DNA]</scope>
    <source>
        <strain evidence="2">HvINT-</strain>
        <tissue evidence="2">Whole body</tissue>
    </source>
</reference>